<evidence type="ECO:0000313" key="1">
    <source>
        <dbReference type="EMBL" id="MCU7380040.1"/>
    </source>
</evidence>
<dbReference type="Gene3D" id="3.40.50.300">
    <property type="entry name" value="P-loop containing nucleotide triphosphate hydrolases"/>
    <property type="match status" value="1"/>
</dbReference>
<sequence>MNNYVITIGRQVGSGGSVLGKAIAEYFGFSYIDKELLKKAAEELNIPQEDLENLDEQEYRVGKSLFQSSIYNLPYMTDAWLVPTGANLYQIESELIRQSADEGPCVIVGRCGSDLFRGYKKHVSFFLHADEDERLERLENTLDFSHEKSLKMIEKADKARARYYNTYTGRKWLDLTGYDLCIDTGKLSDEQVKEIAVNYICTRFPELKNRL</sequence>
<dbReference type="SUPFAM" id="SSF52540">
    <property type="entry name" value="P-loop containing nucleoside triphosphate hydrolases"/>
    <property type="match status" value="1"/>
</dbReference>
<keyword evidence="1" id="KW-0808">Transferase</keyword>
<dbReference type="GO" id="GO:0016301">
    <property type="term" value="F:kinase activity"/>
    <property type="evidence" value="ECO:0007669"/>
    <property type="project" value="UniProtKB-KW"/>
</dbReference>
<accession>A0A9J6QX72</accession>
<dbReference type="InterPro" id="IPR027417">
    <property type="entry name" value="P-loop_NTPase"/>
</dbReference>
<gene>
    <name evidence="1" type="ORF">OBO34_16995</name>
</gene>
<keyword evidence="1" id="KW-0418">Kinase</keyword>
<dbReference type="AlphaFoldDB" id="A0A9J6QX72"/>
<reference evidence="1" key="1">
    <citation type="submission" date="2022-09" db="EMBL/GenBank/DDBJ databases">
        <title>Culturomic study of gut microbiota in children with autism spectrum disorder.</title>
        <authorList>
            <person name="Efimov B.A."/>
            <person name="Chaplin A.V."/>
            <person name="Sokolova S.R."/>
            <person name="Pikina A.P."/>
            <person name="Korzhanova M."/>
            <person name="Belova V."/>
            <person name="Korostin D."/>
        </authorList>
    </citation>
    <scope>NUCLEOTIDE SEQUENCE</scope>
    <source>
        <strain evidence="1">ASD5510</strain>
    </source>
</reference>
<comment type="caution">
    <text evidence="1">The sequence shown here is derived from an EMBL/GenBank/DDBJ whole genome shotgun (WGS) entry which is preliminary data.</text>
</comment>
<proteinExistence type="predicted"/>
<dbReference type="Pfam" id="PF13189">
    <property type="entry name" value="Cytidylate_kin2"/>
    <property type="match status" value="1"/>
</dbReference>
<protein>
    <submittedName>
        <fullName evidence="1">Cytidylate kinase-like family protein</fullName>
    </submittedName>
</protein>
<dbReference type="Proteomes" id="UP001065549">
    <property type="component" value="Unassembled WGS sequence"/>
</dbReference>
<organism evidence="1 2">
    <name type="scientific">Hominibacterium faecale</name>
    <dbReference type="NCBI Taxonomy" id="2839743"/>
    <lineage>
        <taxon>Bacteria</taxon>
        <taxon>Bacillati</taxon>
        <taxon>Bacillota</taxon>
        <taxon>Clostridia</taxon>
        <taxon>Peptostreptococcales</taxon>
        <taxon>Anaerovoracaceae</taxon>
        <taxon>Hominibacterium</taxon>
    </lineage>
</organism>
<dbReference type="RefSeq" id="WP_148394773.1">
    <property type="nucleotide sequence ID" value="NZ_JAJAGH010000003.1"/>
</dbReference>
<dbReference type="EMBL" id="JAOSHN010000007">
    <property type="protein sequence ID" value="MCU7380040.1"/>
    <property type="molecule type" value="Genomic_DNA"/>
</dbReference>
<name>A0A9J6QX72_9FIRM</name>
<evidence type="ECO:0000313" key="2">
    <source>
        <dbReference type="Proteomes" id="UP001065549"/>
    </source>
</evidence>
<keyword evidence="2" id="KW-1185">Reference proteome</keyword>